<gene>
    <name evidence="14" type="ORF">OTI717_LOCUS9374</name>
</gene>
<dbReference type="SUPFAM" id="SSF103473">
    <property type="entry name" value="MFS general substrate transporter"/>
    <property type="match status" value="1"/>
</dbReference>
<dbReference type="Proteomes" id="UP000663823">
    <property type="component" value="Unassembled WGS sequence"/>
</dbReference>
<keyword evidence="13" id="KW-1133">Transmembrane helix</keyword>
<evidence type="ECO:0000256" key="9">
    <source>
        <dbReference type="ARBA" id="ARBA00023172"/>
    </source>
</evidence>
<comment type="similarity">
    <text evidence="3">Belongs to the SMC family. SMC6 subfamily.</text>
</comment>
<proteinExistence type="inferred from homology"/>
<feature type="coiled-coil region" evidence="12">
    <location>
        <begin position="805"/>
        <end position="927"/>
    </location>
</feature>
<evidence type="ECO:0000313" key="15">
    <source>
        <dbReference type="Proteomes" id="UP000663823"/>
    </source>
</evidence>
<evidence type="ECO:0000256" key="7">
    <source>
        <dbReference type="ARBA" id="ARBA00022840"/>
    </source>
</evidence>
<comment type="caution">
    <text evidence="14">The sequence shown here is derived from an EMBL/GenBank/DDBJ whole genome shotgun (WGS) entry which is preliminary data.</text>
</comment>
<organism evidence="14 15">
    <name type="scientific">Rotaria sordida</name>
    <dbReference type="NCBI Taxonomy" id="392033"/>
    <lineage>
        <taxon>Eukaryota</taxon>
        <taxon>Metazoa</taxon>
        <taxon>Spiralia</taxon>
        <taxon>Gnathifera</taxon>
        <taxon>Rotifera</taxon>
        <taxon>Eurotatoria</taxon>
        <taxon>Bdelloidea</taxon>
        <taxon>Philodinida</taxon>
        <taxon>Philodinidae</taxon>
        <taxon>Rotaria</taxon>
    </lineage>
</organism>
<feature type="coiled-coil region" evidence="12">
    <location>
        <begin position="483"/>
        <end position="514"/>
    </location>
</feature>
<keyword evidence="7" id="KW-0067">ATP-binding</keyword>
<evidence type="ECO:0000256" key="1">
    <source>
        <dbReference type="ARBA" id="ARBA00004123"/>
    </source>
</evidence>
<feature type="transmembrane region" description="Helical" evidence="13">
    <location>
        <begin position="66"/>
        <end position="84"/>
    </location>
</feature>
<evidence type="ECO:0000256" key="4">
    <source>
        <dbReference type="ARBA" id="ARBA00022454"/>
    </source>
</evidence>
<feature type="transmembrane region" description="Helical" evidence="13">
    <location>
        <begin position="6"/>
        <end position="25"/>
    </location>
</feature>
<keyword evidence="6" id="KW-0227">DNA damage</keyword>
<keyword evidence="13" id="KW-0812">Transmembrane</keyword>
<feature type="transmembrane region" description="Helical" evidence="13">
    <location>
        <begin position="32"/>
        <end position="54"/>
    </location>
</feature>
<sequence length="1110" mass="131618">FLERSFHLIFTNLLTICGLLLLMFINQQYVYILYIGIILVTCGTYSNVSVKIVWFNNNFASLTRRAVASALIVSVGTLVGVISGQIYRTKEKPRYFIGHTIAFSFMVLQTILVVILCLIFLHINHQRSRMNNEEINQEIKRYGGNELVGDRHPEFRYTLSAQLTITLANEGPEAFKPELYGKEIQIIRRIGSRQSGYKILSDNRKVISTRKETIDEIIQALSISPENPLCVLHQEIAKTFLISSDSRKKYQFYMKVSQLDQIKQAYEQSVCTVQLLTQRVNTMKEKHVDMLRQLEPLEQEVKKIELRRNYEEKRHVLEAELISARADQARQQLFEVQYELDQIKKTKDDTDGQIIETNNKILDIDQRLDNYLIEKHDFEKDINGLNDLLSYFSKQKQDIQFKIHSFTQDCENYRKILTDVELEQIYLQKQIDKYENLEQQSDNNDQQRLKIDQEISSRQEKQLELDKIIISLTEDIRINDESIHDKQITIDLLKNELKQKQQNLDELIKIDQDKANVYGKWMSDCLKKIQNDQRFHKKPIGPIGRYIHCINSHWSYAVEKHLAPIMLSFICTDNHDEKILIEIFSSYSFDRRPPIYVRTHSNKVHDVSGTLKHIKQANLLSIYDVLKIDNITVECALIDFKQIEATILLENLEQVKQIRQSEILHWDKIDRKVKQVVEAWTSDGSNIKFDKTFRIYTNDKQPIKYFLTHNTESLSIEELDIEVKHLNNQIQEIKTSMNELKTIRKTKTDEMNQTKKMNTHNKKKIRELIKELDRLNSTMPIVLDCSLVDLQEKAKNYLSIYTDTIQKYDETKEKKDENLRQLANITENYENIIKKIDFKTHQYDLLIEKINNEQSNHYDIQQQIKKLKQKSIQINKNISKYKKKFNQLTKKQSKKSKNTTTRSVREIQQELDAINNYLKANEDTNEKRRDVIYKYRTKRDETKKYKQTYERCYQQIEYLKQFVNKRQEGFLTIAEQHQYYLRVKFQNLMKKYQFDESDIQIDHKKEQLELIIKKEQRDPASLSGGERSISTFCFLLALWQSIYQPFRLLDEIDIYMDNEKRNSSLEILYQNTLYYSSSQHIIFTPQTVDSQFWTELNVPVFNMPTPKRSA</sequence>
<accession>A0A818R441</accession>
<dbReference type="GO" id="GO:0003684">
    <property type="term" value="F:damaged DNA binding"/>
    <property type="evidence" value="ECO:0007669"/>
    <property type="project" value="TreeGrafter"/>
</dbReference>
<dbReference type="InterPro" id="IPR027417">
    <property type="entry name" value="P-loop_NTPase"/>
</dbReference>
<evidence type="ECO:0000256" key="8">
    <source>
        <dbReference type="ARBA" id="ARBA00023054"/>
    </source>
</evidence>
<evidence type="ECO:0000256" key="5">
    <source>
        <dbReference type="ARBA" id="ARBA00022741"/>
    </source>
</evidence>
<feature type="transmembrane region" description="Helical" evidence="13">
    <location>
        <begin position="96"/>
        <end position="121"/>
    </location>
</feature>
<dbReference type="GO" id="GO:0005524">
    <property type="term" value="F:ATP binding"/>
    <property type="evidence" value="ECO:0007669"/>
    <property type="project" value="UniProtKB-KW"/>
</dbReference>
<keyword evidence="11" id="KW-0539">Nucleus</keyword>
<dbReference type="AlphaFoldDB" id="A0A818R441"/>
<name>A0A818R441_9BILA</name>
<dbReference type="GO" id="GO:0000724">
    <property type="term" value="P:double-strand break repair via homologous recombination"/>
    <property type="evidence" value="ECO:0007669"/>
    <property type="project" value="TreeGrafter"/>
</dbReference>
<evidence type="ECO:0000256" key="10">
    <source>
        <dbReference type="ARBA" id="ARBA00023204"/>
    </source>
</evidence>
<feature type="coiled-coil region" evidence="12">
    <location>
        <begin position="307"/>
        <end position="346"/>
    </location>
</feature>
<keyword evidence="4" id="KW-0158">Chromosome</keyword>
<evidence type="ECO:0008006" key="16">
    <source>
        <dbReference type="Google" id="ProtNLM"/>
    </source>
</evidence>
<dbReference type="GO" id="GO:0003697">
    <property type="term" value="F:single-stranded DNA binding"/>
    <property type="evidence" value="ECO:0007669"/>
    <property type="project" value="TreeGrafter"/>
</dbReference>
<keyword evidence="8 12" id="KW-0175">Coiled coil</keyword>
<keyword evidence="9" id="KW-0233">DNA recombination</keyword>
<evidence type="ECO:0000256" key="6">
    <source>
        <dbReference type="ARBA" id="ARBA00022763"/>
    </source>
</evidence>
<keyword evidence="5" id="KW-0547">Nucleotide-binding</keyword>
<dbReference type="GO" id="GO:0035861">
    <property type="term" value="C:site of double-strand break"/>
    <property type="evidence" value="ECO:0007669"/>
    <property type="project" value="TreeGrafter"/>
</dbReference>
<evidence type="ECO:0000256" key="3">
    <source>
        <dbReference type="ARBA" id="ARBA00006793"/>
    </source>
</evidence>
<protein>
    <recommendedName>
        <fullName evidence="16">Structural maintenance of chromosomes protein 6</fullName>
    </recommendedName>
</protein>
<dbReference type="GO" id="GO:0030915">
    <property type="term" value="C:Smc5-Smc6 complex"/>
    <property type="evidence" value="ECO:0007669"/>
    <property type="project" value="TreeGrafter"/>
</dbReference>
<feature type="coiled-coil region" evidence="12">
    <location>
        <begin position="716"/>
        <end position="743"/>
    </location>
</feature>
<evidence type="ECO:0000256" key="13">
    <source>
        <dbReference type="SAM" id="Phobius"/>
    </source>
</evidence>
<dbReference type="InterPro" id="IPR036259">
    <property type="entry name" value="MFS_trans_sf"/>
</dbReference>
<evidence type="ECO:0000256" key="11">
    <source>
        <dbReference type="ARBA" id="ARBA00023242"/>
    </source>
</evidence>
<dbReference type="GO" id="GO:0005634">
    <property type="term" value="C:nucleus"/>
    <property type="evidence" value="ECO:0007669"/>
    <property type="project" value="UniProtKB-SubCell"/>
</dbReference>
<dbReference type="Gene3D" id="3.40.50.300">
    <property type="entry name" value="P-loop containing nucleotide triphosphate hydrolases"/>
    <property type="match status" value="2"/>
</dbReference>
<dbReference type="SUPFAM" id="SSF52540">
    <property type="entry name" value="P-loop containing nucleoside triphosphate hydrolases"/>
    <property type="match status" value="1"/>
</dbReference>
<dbReference type="EMBL" id="CAJOAX010000794">
    <property type="protein sequence ID" value="CAF3651070.1"/>
    <property type="molecule type" value="Genomic_DNA"/>
</dbReference>
<dbReference type="PANTHER" id="PTHR19306:SF6">
    <property type="entry name" value="STRUCTURAL MAINTENANCE OF CHROMOSOMES PROTEIN 6"/>
    <property type="match status" value="1"/>
</dbReference>
<keyword evidence="10" id="KW-0234">DNA repair</keyword>
<evidence type="ECO:0000313" key="14">
    <source>
        <dbReference type="EMBL" id="CAF3651070.1"/>
    </source>
</evidence>
<dbReference type="PANTHER" id="PTHR19306">
    <property type="entry name" value="STRUCTURAL MAINTENANCE OF CHROMOSOMES 5,6 SMC5, SMC6"/>
    <property type="match status" value="1"/>
</dbReference>
<reference evidence="14" key="1">
    <citation type="submission" date="2021-02" db="EMBL/GenBank/DDBJ databases">
        <authorList>
            <person name="Nowell W R."/>
        </authorList>
    </citation>
    <scope>NUCLEOTIDE SEQUENCE</scope>
</reference>
<evidence type="ECO:0000256" key="2">
    <source>
        <dbReference type="ARBA" id="ARBA00004286"/>
    </source>
</evidence>
<feature type="non-terminal residue" evidence="14">
    <location>
        <position position="1"/>
    </location>
</feature>
<keyword evidence="13" id="KW-0472">Membrane</keyword>
<comment type="subcellular location">
    <subcellularLocation>
        <location evidence="2">Chromosome</location>
    </subcellularLocation>
    <subcellularLocation>
        <location evidence="1">Nucleus</location>
    </subcellularLocation>
</comment>
<evidence type="ECO:0000256" key="12">
    <source>
        <dbReference type="SAM" id="Coils"/>
    </source>
</evidence>